<reference evidence="7" key="2">
    <citation type="submission" date="2024-06" db="EMBL/GenBank/DDBJ databases">
        <authorList>
            <person name="Petrova K.O."/>
            <person name="Toshchakov S.V."/>
            <person name="Boltjanskaja Y.V."/>
            <person name="Kevbrin V."/>
        </authorList>
    </citation>
    <scope>NUCLEOTIDE SEQUENCE</scope>
    <source>
        <strain evidence="7">Z-910T</strain>
    </source>
</reference>
<evidence type="ECO:0000259" key="6">
    <source>
        <dbReference type="Pfam" id="PF18955"/>
    </source>
</evidence>
<feature type="transmembrane region" description="Helical" evidence="5">
    <location>
        <begin position="62"/>
        <end position="80"/>
    </location>
</feature>
<name>A0AAU7VNL0_9FIRM</name>
<keyword evidence="2 5" id="KW-0812">Transmembrane</keyword>
<evidence type="ECO:0000313" key="7">
    <source>
        <dbReference type="EMBL" id="XBX75635.1"/>
    </source>
</evidence>
<sequence length="180" mass="19993">MEINIMLALVSLFLITATTNILATLKSILLAKKIMNPVYFLVFADAMIFATVVGQVANSDGIHFAVAYALGKTLGVFIGGKIEEKLALGILEIDVFLNNKNKMVEVAEKLRKEGYTVNNYLARGNNGGRRYKVEVVIMRKEFKVFEDIIKKCGLNDPTLKIKNLNKVEGKITTTRIVKPV</sequence>
<dbReference type="RefSeq" id="WP_350344378.1">
    <property type="nucleotide sequence ID" value="NZ_CP158367.1"/>
</dbReference>
<evidence type="ECO:0000256" key="2">
    <source>
        <dbReference type="ARBA" id="ARBA00022692"/>
    </source>
</evidence>
<dbReference type="InterPro" id="IPR022930">
    <property type="entry name" value="UPF0316"/>
</dbReference>
<evidence type="ECO:0000256" key="5">
    <source>
        <dbReference type="SAM" id="Phobius"/>
    </source>
</evidence>
<gene>
    <name evidence="7" type="ORF">PRVXT_000776</name>
</gene>
<reference evidence="7" key="1">
    <citation type="journal article" date="2013" name="Extremophiles">
        <title>Proteinivorax tanatarense gen. nov., sp. nov., an anaerobic, haloalkaliphilic, proteolytic bacterium isolated from a decaying algal bloom, and proposal of Proteinivoraceae fam. nov.</title>
        <authorList>
            <person name="Kevbrin V."/>
            <person name="Boltyanskaya Y."/>
            <person name="Zhilina T."/>
            <person name="Kolganova T."/>
            <person name="Lavrentjeva E."/>
            <person name="Kuznetsov B."/>
        </authorList>
    </citation>
    <scope>NUCLEOTIDE SEQUENCE</scope>
    <source>
        <strain evidence="7">Z-910T</strain>
    </source>
</reference>
<evidence type="ECO:0000256" key="3">
    <source>
        <dbReference type="ARBA" id="ARBA00022989"/>
    </source>
</evidence>
<organism evidence="7">
    <name type="scientific">Proteinivorax tanatarense</name>
    <dbReference type="NCBI Taxonomy" id="1260629"/>
    <lineage>
        <taxon>Bacteria</taxon>
        <taxon>Bacillati</taxon>
        <taxon>Bacillota</taxon>
        <taxon>Clostridia</taxon>
        <taxon>Eubacteriales</taxon>
        <taxon>Proteinivoracaceae</taxon>
        <taxon>Proteinivorax</taxon>
    </lineage>
</organism>
<dbReference type="PANTHER" id="PTHR40060">
    <property type="entry name" value="UPF0316 PROTEIN YEBE"/>
    <property type="match status" value="1"/>
</dbReference>
<protein>
    <submittedName>
        <fullName evidence="7">DUF5698 domain-containing protein</fullName>
    </submittedName>
</protein>
<dbReference type="InterPro" id="IPR044035">
    <property type="entry name" value="DUF5698"/>
</dbReference>
<dbReference type="Pfam" id="PF18955">
    <property type="entry name" value="DUF5698"/>
    <property type="match status" value="1"/>
</dbReference>
<feature type="domain" description="DUF5698" evidence="6">
    <location>
        <begin position="24"/>
        <end position="79"/>
    </location>
</feature>
<evidence type="ECO:0000256" key="1">
    <source>
        <dbReference type="ARBA" id="ARBA00022475"/>
    </source>
</evidence>
<proteinExistence type="predicted"/>
<feature type="transmembrane region" description="Helical" evidence="5">
    <location>
        <begin position="37"/>
        <end position="56"/>
    </location>
</feature>
<accession>A0AAU7VNL0</accession>
<dbReference type="AlphaFoldDB" id="A0AAU7VNL0"/>
<evidence type="ECO:0000256" key="4">
    <source>
        <dbReference type="ARBA" id="ARBA00023136"/>
    </source>
</evidence>
<dbReference type="PANTHER" id="PTHR40060:SF1">
    <property type="entry name" value="UPF0316 PROTEIN YEBE"/>
    <property type="match status" value="1"/>
</dbReference>
<feature type="transmembrane region" description="Helical" evidence="5">
    <location>
        <begin position="6"/>
        <end position="25"/>
    </location>
</feature>
<keyword evidence="4 5" id="KW-0472">Membrane</keyword>
<dbReference type="EMBL" id="CP158367">
    <property type="protein sequence ID" value="XBX75635.1"/>
    <property type="molecule type" value="Genomic_DNA"/>
</dbReference>
<keyword evidence="1" id="KW-1003">Cell membrane</keyword>
<keyword evidence="3 5" id="KW-1133">Transmembrane helix</keyword>